<organism evidence="2 3">
    <name type="scientific">Erythroxylum novogranatense</name>
    <dbReference type="NCBI Taxonomy" id="1862640"/>
    <lineage>
        <taxon>Eukaryota</taxon>
        <taxon>Viridiplantae</taxon>
        <taxon>Streptophyta</taxon>
        <taxon>Embryophyta</taxon>
        <taxon>Tracheophyta</taxon>
        <taxon>Spermatophyta</taxon>
        <taxon>Magnoliopsida</taxon>
        <taxon>eudicotyledons</taxon>
        <taxon>Gunneridae</taxon>
        <taxon>Pentapetalae</taxon>
        <taxon>rosids</taxon>
        <taxon>fabids</taxon>
        <taxon>Malpighiales</taxon>
        <taxon>Erythroxylaceae</taxon>
        <taxon>Erythroxylum</taxon>
    </lineage>
</organism>
<dbReference type="AlphaFoldDB" id="A0AAV8TP57"/>
<keyword evidence="3" id="KW-1185">Reference proteome</keyword>
<evidence type="ECO:0000313" key="2">
    <source>
        <dbReference type="EMBL" id="KAJ8768662.1"/>
    </source>
</evidence>
<name>A0AAV8TP57_9ROSI</name>
<feature type="region of interest" description="Disordered" evidence="1">
    <location>
        <begin position="1"/>
        <end position="24"/>
    </location>
</feature>
<reference evidence="2 3" key="1">
    <citation type="submission" date="2021-09" db="EMBL/GenBank/DDBJ databases">
        <title>Genomic insights and catalytic innovation underlie evolution of tropane alkaloids biosynthesis.</title>
        <authorList>
            <person name="Wang Y.-J."/>
            <person name="Tian T."/>
            <person name="Huang J.-P."/>
            <person name="Huang S.-X."/>
        </authorList>
    </citation>
    <scope>NUCLEOTIDE SEQUENCE [LARGE SCALE GENOMIC DNA]</scope>
    <source>
        <strain evidence="2">KIB-2018</strain>
        <tissue evidence="2">Leaf</tissue>
    </source>
</reference>
<sequence>MSGISGTTNVGEEKKTSRERSRPRDILVDFNGRLTKVELTVAKGQEKLRMWNQLGLKYNKEQGWLTAVNSEPKLIFGVARGVKNKRWKQVVGEPSSVTLQYNPLKVIYGKPIVHPDIETLRNATRIWESSLDATSYTKSSKRKGRILIDQSSIMEEAVKFYKGLLGSDMGSVSFLDPLKNFIINRITPEAVRGLVEDIIDDEINATVFAMNEMKALGPDGLNRFFPKDMVFHRNHV</sequence>
<accession>A0AAV8TP57</accession>
<proteinExistence type="predicted"/>
<dbReference type="Proteomes" id="UP001159364">
    <property type="component" value="Linkage Group LG04"/>
</dbReference>
<evidence type="ECO:0000313" key="3">
    <source>
        <dbReference type="Proteomes" id="UP001159364"/>
    </source>
</evidence>
<feature type="compositionally biased region" description="Basic and acidic residues" evidence="1">
    <location>
        <begin position="11"/>
        <end position="24"/>
    </location>
</feature>
<feature type="compositionally biased region" description="Polar residues" evidence="1">
    <location>
        <begin position="1"/>
        <end position="10"/>
    </location>
</feature>
<evidence type="ECO:0000256" key="1">
    <source>
        <dbReference type="SAM" id="MobiDB-lite"/>
    </source>
</evidence>
<comment type="caution">
    <text evidence="2">The sequence shown here is derived from an EMBL/GenBank/DDBJ whole genome shotgun (WGS) entry which is preliminary data.</text>
</comment>
<protein>
    <submittedName>
        <fullName evidence="2">Uncharacterized protein</fullName>
    </submittedName>
</protein>
<gene>
    <name evidence="2" type="ORF">K2173_023566</name>
</gene>
<dbReference type="EMBL" id="JAIWQS010000004">
    <property type="protein sequence ID" value="KAJ8768662.1"/>
    <property type="molecule type" value="Genomic_DNA"/>
</dbReference>